<sequence>MSIILLILSIICFIVTSYFSCYRFINFLRCEHIKKDSFPPNKRIVLIIYKTTILLGTFGGIYIFIVSLIKTLRMDSEYIIIYCSIVFVMMAIYTGLVILLPIRLLEIQLDDDKNT</sequence>
<name>A0A0D4CBZ8_9LACT</name>
<geneLocation type="plasmid" evidence="2">
    <name>pLG42</name>
</geneLocation>
<feature type="transmembrane region" description="Helical" evidence="1">
    <location>
        <begin position="6"/>
        <end position="25"/>
    </location>
</feature>
<dbReference type="EMBL" id="KM007160">
    <property type="protein sequence ID" value="AJT46513.1"/>
    <property type="molecule type" value="Genomic_DNA"/>
</dbReference>
<accession>A0A0D4CBZ8</accession>
<evidence type="ECO:0000256" key="1">
    <source>
        <dbReference type="SAM" id="Phobius"/>
    </source>
</evidence>
<proteinExistence type="predicted"/>
<keyword evidence="2" id="KW-0614">Plasmid</keyword>
<keyword evidence="1" id="KW-0812">Transmembrane</keyword>
<dbReference type="AlphaFoldDB" id="A0A0D4CBZ8"/>
<feature type="transmembrane region" description="Helical" evidence="1">
    <location>
        <begin position="46"/>
        <end position="67"/>
    </location>
</feature>
<protein>
    <submittedName>
        <fullName evidence="2">Uncharacterized protein</fullName>
    </submittedName>
</protein>
<keyword evidence="1" id="KW-1133">Transmembrane helix</keyword>
<reference evidence="2" key="1">
    <citation type="journal article" date="2015" name="PLoS ONE">
        <title>The Plasmid Complement of the Cheese Isolate Lactococcus garvieae IPLA 31405 Revealed Adaptation to the Dairy Environment.</title>
        <authorList>
            <person name="Florez A.B."/>
            <person name="Mayo B."/>
        </authorList>
    </citation>
    <scope>NUCLEOTIDE SEQUENCE</scope>
    <source>
        <strain evidence="2">IPLA 31405</strain>
        <plasmid evidence="2">pLG42</plasmid>
    </source>
</reference>
<organism evidence="2">
    <name type="scientific">Lactococcus garvieae</name>
    <dbReference type="NCBI Taxonomy" id="1363"/>
    <lineage>
        <taxon>Bacteria</taxon>
        <taxon>Bacillati</taxon>
        <taxon>Bacillota</taxon>
        <taxon>Bacilli</taxon>
        <taxon>Lactobacillales</taxon>
        <taxon>Streptococcaceae</taxon>
        <taxon>Lactococcus</taxon>
    </lineage>
</organism>
<keyword evidence="1" id="KW-0472">Membrane</keyword>
<evidence type="ECO:0000313" key="2">
    <source>
        <dbReference type="EMBL" id="AJT46513.1"/>
    </source>
</evidence>
<feature type="transmembrane region" description="Helical" evidence="1">
    <location>
        <begin position="79"/>
        <end position="100"/>
    </location>
</feature>